<accession>A0ABW4T0J7</accession>
<name>A0ABW4T0J7_9ACTN</name>
<evidence type="ECO:0000313" key="10">
    <source>
        <dbReference type="Proteomes" id="UP001597368"/>
    </source>
</evidence>
<feature type="transmembrane region" description="Helical" evidence="7">
    <location>
        <begin position="89"/>
        <end position="109"/>
    </location>
</feature>
<proteinExistence type="predicted"/>
<keyword evidence="3 7" id="KW-1133">Transmembrane helix</keyword>
<evidence type="ECO:0000256" key="1">
    <source>
        <dbReference type="ARBA" id="ARBA00004167"/>
    </source>
</evidence>
<dbReference type="EMBL" id="JBHUFV010000043">
    <property type="protein sequence ID" value="MFD1935463.1"/>
    <property type="molecule type" value="Genomic_DNA"/>
</dbReference>
<dbReference type="Pfam" id="PF13490">
    <property type="entry name" value="zf-HC2"/>
    <property type="match status" value="1"/>
</dbReference>
<comment type="subcellular location">
    <subcellularLocation>
        <location evidence="1">Membrane</location>
        <topology evidence="1">Single-pass membrane protein</topology>
    </subcellularLocation>
</comment>
<dbReference type="PANTHER" id="PTHR37461:SF1">
    <property type="entry name" value="ANTI-SIGMA-K FACTOR RSKA"/>
    <property type="match status" value="1"/>
</dbReference>
<dbReference type="InterPro" id="IPR027383">
    <property type="entry name" value="Znf_put"/>
</dbReference>
<keyword evidence="5 7" id="KW-0472">Membrane</keyword>
<organism evidence="9 10">
    <name type="scientific">Nonomuraea mangrovi</name>
    <dbReference type="NCBI Taxonomy" id="2316207"/>
    <lineage>
        <taxon>Bacteria</taxon>
        <taxon>Bacillati</taxon>
        <taxon>Actinomycetota</taxon>
        <taxon>Actinomycetes</taxon>
        <taxon>Streptosporangiales</taxon>
        <taxon>Streptosporangiaceae</taxon>
        <taxon>Nonomuraea</taxon>
    </lineage>
</organism>
<reference evidence="10" key="1">
    <citation type="journal article" date="2019" name="Int. J. Syst. Evol. Microbiol.">
        <title>The Global Catalogue of Microorganisms (GCM) 10K type strain sequencing project: providing services to taxonomists for standard genome sequencing and annotation.</title>
        <authorList>
            <consortium name="The Broad Institute Genomics Platform"/>
            <consortium name="The Broad Institute Genome Sequencing Center for Infectious Disease"/>
            <person name="Wu L."/>
            <person name="Ma J."/>
        </authorList>
    </citation>
    <scope>NUCLEOTIDE SEQUENCE [LARGE SCALE GENOMIC DNA]</scope>
    <source>
        <strain evidence="10">ICMP 6774ER</strain>
    </source>
</reference>
<comment type="caution">
    <text evidence="9">The sequence shown here is derived from an EMBL/GenBank/DDBJ whole genome shotgun (WGS) entry which is preliminary data.</text>
</comment>
<evidence type="ECO:0000256" key="7">
    <source>
        <dbReference type="SAM" id="Phobius"/>
    </source>
</evidence>
<dbReference type="RefSeq" id="WP_379575580.1">
    <property type="nucleotide sequence ID" value="NZ_JBHUFV010000043.1"/>
</dbReference>
<dbReference type="Gene3D" id="1.10.10.1320">
    <property type="entry name" value="Anti-sigma factor, zinc-finger domain"/>
    <property type="match status" value="1"/>
</dbReference>
<sequence>MISCRDYQPLLGMYALGRLPESETAALLAHADGCPGCRAELDGLRAVAGALGHADPDRVSLPPAPPPWLRESVLTAVGARHARRRLRRLAWAGGLAAAAIAGVALLAGLSGTDRPMVTYGSGGMRVSAQLDARQWGTAVDLSVSGLTTGQRYLVWLEHRDGSRIPAGSFTARGMGLTMELSAAVQGDEAVALGLSTVPGGPAVLRAPISR</sequence>
<dbReference type="PANTHER" id="PTHR37461">
    <property type="entry name" value="ANTI-SIGMA-K FACTOR RSKA"/>
    <property type="match status" value="1"/>
</dbReference>
<dbReference type="Proteomes" id="UP001597368">
    <property type="component" value="Unassembled WGS sequence"/>
</dbReference>
<keyword evidence="10" id="KW-1185">Reference proteome</keyword>
<protein>
    <submittedName>
        <fullName evidence="9">Anti-sigma factor family protein</fullName>
    </submittedName>
</protein>
<evidence type="ECO:0000256" key="4">
    <source>
        <dbReference type="ARBA" id="ARBA00023015"/>
    </source>
</evidence>
<evidence type="ECO:0000256" key="5">
    <source>
        <dbReference type="ARBA" id="ARBA00023136"/>
    </source>
</evidence>
<evidence type="ECO:0000313" key="9">
    <source>
        <dbReference type="EMBL" id="MFD1935463.1"/>
    </source>
</evidence>
<gene>
    <name evidence="9" type="ORF">ACFSKW_28715</name>
</gene>
<evidence type="ECO:0000256" key="3">
    <source>
        <dbReference type="ARBA" id="ARBA00022989"/>
    </source>
</evidence>
<evidence type="ECO:0000256" key="6">
    <source>
        <dbReference type="ARBA" id="ARBA00023163"/>
    </source>
</evidence>
<dbReference type="InterPro" id="IPR051474">
    <property type="entry name" value="Anti-sigma-K/W_factor"/>
</dbReference>
<evidence type="ECO:0000259" key="8">
    <source>
        <dbReference type="Pfam" id="PF13490"/>
    </source>
</evidence>
<dbReference type="InterPro" id="IPR041916">
    <property type="entry name" value="Anti_sigma_zinc_sf"/>
</dbReference>
<keyword evidence="4" id="KW-0805">Transcription regulation</keyword>
<evidence type="ECO:0000256" key="2">
    <source>
        <dbReference type="ARBA" id="ARBA00022692"/>
    </source>
</evidence>
<keyword evidence="6" id="KW-0804">Transcription</keyword>
<keyword evidence="2 7" id="KW-0812">Transmembrane</keyword>
<feature type="domain" description="Putative zinc-finger" evidence="8">
    <location>
        <begin position="4"/>
        <end position="38"/>
    </location>
</feature>